<feature type="binding site" evidence="2">
    <location>
        <position position="72"/>
    </location>
    <ligand>
        <name>substrate</name>
    </ligand>
</feature>
<comment type="cofactor">
    <cofactor evidence="2">
        <name>Mg(2+)</name>
        <dbReference type="ChEBI" id="CHEBI:18420"/>
    </cofactor>
    <text evidence="2">Binds 2 magnesium ions per subunit.</text>
</comment>
<evidence type="ECO:0000256" key="2">
    <source>
        <dbReference type="HAMAP-Rule" id="MF_01139"/>
    </source>
</evidence>
<dbReference type="Gene3D" id="3.40.1180.10">
    <property type="entry name" value="Decaprenyl diphosphate synthase-like"/>
    <property type="match status" value="1"/>
</dbReference>
<dbReference type="InterPro" id="IPR036424">
    <property type="entry name" value="UPP_synth-like_sf"/>
</dbReference>
<dbReference type="InterPro" id="IPR001441">
    <property type="entry name" value="UPP_synth-like"/>
</dbReference>
<dbReference type="AlphaFoldDB" id="A0A5C6V1N3"/>
<gene>
    <name evidence="3" type="ORF">FRX97_06735</name>
</gene>
<keyword evidence="4" id="KW-1185">Reference proteome</keyword>
<feature type="binding site" evidence="2">
    <location>
        <position position="74"/>
    </location>
    <ligand>
        <name>substrate</name>
    </ligand>
</feature>
<feature type="binding site" evidence="2">
    <location>
        <position position="210"/>
    </location>
    <ligand>
        <name>Mg(2+)</name>
        <dbReference type="ChEBI" id="CHEBI:18420"/>
    </ligand>
</feature>
<feature type="binding site" evidence="2">
    <location>
        <begin position="68"/>
        <end position="70"/>
    </location>
    <ligand>
        <name>substrate</name>
    </ligand>
</feature>
<evidence type="ECO:0000256" key="1">
    <source>
        <dbReference type="ARBA" id="ARBA00022679"/>
    </source>
</evidence>
<protein>
    <recommendedName>
        <fullName evidence="2">Isoprenyl transferase</fullName>
        <ecNumber evidence="2">2.5.1.-</ecNumber>
    </recommendedName>
</protein>
<dbReference type="PANTHER" id="PTHR10291:SF0">
    <property type="entry name" value="DEHYDRODOLICHYL DIPHOSPHATE SYNTHASE 2"/>
    <property type="match status" value="1"/>
</dbReference>
<accession>A0A5C6V1N3</accession>
<dbReference type="FunFam" id="3.40.1180.10:FF:000001">
    <property type="entry name" value="(2E,6E)-farnesyl-diphosphate-specific ditrans,polycis-undecaprenyl-diphosphate synthase"/>
    <property type="match status" value="1"/>
</dbReference>
<feature type="active site" evidence="2">
    <location>
        <position position="23"/>
    </location>
</feature>
<comment type="function">
    <text evidence="2">Catalyzes the condensation of isopentenyl diphosphate (IPP) with allylic pyrophosphates generating different type of terpenoids.</text>
</comment>
<organism evidence="3 4">
    <name type="scientific">Luteibaculum oceani</name>
    <dbReference type="NCBI Taxonomy" id="1294296"/>
    <lineage>
        <taxon>Bacteria</taxon>
        <taxon>Pseudomonadati</taxon>
        <taxon>Bacteroidota</taxon>
        <taxon>Flavobacteriia</taxon>
        <taxon>Flavobacteriales</taxon>
        <taxon>Luteibaculaceae</taxon>
        <taxon>Luteibaculum</taxon>
    </lineage>
</organism>
<feature type="binding site" evidence="2">
    <location>
        <position position="23"/>
    </location>
    <ligand>
        <name>Mg(2+)</name>
        <dbReference type="ChEBI" id="CHEBI:18420"/>
    </ligand>
</feature>
<reference evidence="3 4" key="1">
    <citation type="submission" date="2019-08" db="EMBL/GenBank/DDBJ databases">
        <title>Genome of Luteibaculum oceani JCM 18817.</title>
        <authorList>
            <person name="Bowman J.P."/>
        </authorList>
    </citation>
    <scope>NUCLEOTIDE SEQUENCE [LARGE SCALE GENOMIC DNA]</scope>
    <source>
        <strain evidence="3 4">JCM 18817</strain>
    </source>
</reference>
<dbReference type="SUPFAM" id="SSF64005">
    <property type="entry name" value="Undecaprenyl diphosphate synthase"/>
    <property type="match status" value="1"/>
</dbReference>
<feature type="binding site" evidence="2">
    <location>
        <position position="36"/>
    </location>
    <ligand>
        <name>substrate</name>
    </ligand>
</feature>
<dbReference type="GO" id="GO:0045547">
    <property type="term" value="F:ditrans,polycis-polyprenyl diphosphate synthase [(2E,6E)-farnesyl diphosphate specific] activity"/>
    <property type="evidence" value="ECO:0007669"/>
    <property type="project" value="TreeGrafter"/>
</dbReference>
<feature type="binding site" evidence="2">
    <location>
        <begin position="24"/>
        <end position="27"/>
    </location>
    <ligand>
        <name>substrate</name>
    </ligand>
</feature>
<proteinExistence type="inferred from homology"/>
<keyword evidence="1 2" id="KW-0808">Transferase</keyword>
<dbReference type="Proteomes" id="UP000321168">
    <property type="component" value="Unassembled WGS sequence"/>
</dbReference>
<comment type="similarity">
    <text evidence="2">Belongs to the UPP synthase family.</text>
</comment>
<evidence type="ECO:0000313" key="4">
    <source>
        <dbReference type="Proteomes" id="UP000321168"/>
    </source>
</evidence>
<dbReference type="OrthoDB" id="4191603at2"/>
<evidence type="ECO:0000313" key="3">
    <source>
        <dbReference type="EMBL" id="TXC78904.1"/>
    </source>
</evidence>
<dbReference type="Pfam" id="PF01255">
    <property type="entry name" value="Prenyltransf"/>
    <property type="match status" value="1"/>
</dbReference>
<dbReference type="NCBIfam" id="TIGR00055">
    <property type="entry name" value="uppS"/>
    <property type="match status" value="1"/>
</dbReference>
<dbReference type="InterPro" id="IPR018520">
    <property type="entry name" value="UPP_synth-like_CS"/>
</dbReference>
<dbReference type="EMBL" id="VORB01000005">
    <property type="protein sequence ID" value="TXC78904.1"/>
    <property type="molecule type" value="Genomic_DNA"/>
</dbReference>
<feature type="binding site" evidence="2">
    <location>
        <begin position="197"/>
        <end position="199"/>
    </location>
    <ligand>
        <name>substrate</name>
    </ligand>
</feature>
<dbReference type="NCBIfam" id="NF011405">
    <property type="entry name" value="PRK14830.1"/>
    <property type="match status" value="1"/>
</dbReference>
<dbReference type="RefSeq" id="WP_147014428.1">
    <property type="nucleotide sequence ID" value="NZ_VORB01000005.1"/>
</dbReference>
<feature type="binding site" evidence="2">
    <location>
        <position position="40"/>
    </location>
    <ligand>
        <name>substrate</name>
    </ligand>
</feature>
<sequence length="249" mass="28387">MEEELKKQIDLKRVPKHVAVIMDGNGRWAKNKGEDRIFGHTNGVRSVKNTLVAATELGIDHLTLYAFSSENWNRPKEEVDALMDLLVSTLMNEIEELHNNGVRLSAIGDLEMIPESCRNALKQGIKDTKDNTKINLILALSYGSRKEIAEAAKILAKKLKSGEIQEEDITPEAISKELYTKDIPDPDLLIRTSGETRISNFLLYQAAYAELYFTPILWPDFDKSEFYKAILDYQKRERRFGKISEQISI</sequence>
<dbReference type="HAMAP" id="MF_01139">
    <property type="entry name" value="ISPT"/>
    <property type="match status" value="1"/>
</dbReference>
<dbReference type="GO" id="GO:0016094">
    <property type="term" value="P:polyprenol biosynthetic process"/>
    <property type="evidence" value="ECO:0007669"/>
    <property type="project" value="TreeGrafter"/>
</dbReference>
<keyword evidence="2" id="KW-0479">Metal-binding</keyword>
<dbReference type="PANTHER" id="PTHR10291">
    <property type="entry name" value="DEHYDRODOLICHYL DIPHOSPHATE SYNTHASE FAMILY MEMBER"/>
    <property type="match status" value="1"/>
</dbReference>
<dbReference type="GO" id="GO:0000287">
    <property type="term" value="F:magnesium ion binding"/>
    <property type="evidence" value="ECO:0007669"/>
    <property type="project" value="UniProtKB-UniRule"/>
</dbReference>
<dbReference type="PROSITE" id="PS01066">
    <property type="entry name" value="UPP_SYNTHASE"/>
    <property type="match status" value="1"/>
</dbReference>
<dbReference type="CDD" id="cd00475">
    <property type="entry name" value="Cis_IPPS"/>
    <property type="match status" value="1"/>
</dbReference>
<comment type="caution">
    <text evidence="3">The sequence shown here is derived from an EMBL/GenBank/DDBJ whole genome shotgun (WGS) entry which is preliminary data.</text>
</comment>
<feature type="active site" description="Proton acceptor" evidence="2">
    <location>
        <position position="71"/>
    </location>
</feature>
<comment type="subunit">
    <text evidence="2">Homodimer.</text>
</comment>
<dbReference type="EC" id="2.5.1.-" evidence="2"/>
<name>A0A5C6V1N3_9FLAO</name>
<feature type="binding site" evidence="2">
    <location>
        <position position="28"/>
    </location>
    <ligand>
        <name>substrate</name>
    </ligand>
</feature>
<feature type="binding site" evidence="2">
    <location>
        <position position="191"/>
    </location>
    <ligand>
        <name>substrate</name>
    </ligand>
</feature>
<keyword evidence="2" id="KW-0460">Magnesium</keyword>